<dbReference type="SUPFAM" id="SSF52833">
    <property type="entry name" value="Thioredoxin-like"/>
    <property type="match status" value="1"/>
</dbReference>
<sequence length="189" mass="21016">MSCILYYSNYCDNCKTLLQHIAKWSEVKNDIHFINIDKRVKKNNGATYIVLENGQEILLPPSVTKVPALLLLNKNHHVLFGNDINTHIEPKQQMQANVATKNNGEPLAFSLMGGGYGGVASDNYSFLDQDADALSAKGNGGMRQQHHYASLDYAADIETPPDNYTPDKVGSVSMEQLQSKRNSDVVFKR</sequence>
<dbReference type="AlphaFoldDB" id="A0A6C0IK30"/>
<feature type="region of interest" description="Disordered" evidence="1">
    <location>
        <begin position="159"/>
        <end position="189"/>
    </location>
</feature>
<evidence type="ECO:0000256" key="1">
    <source>
        <dbReference type="SAM" id="MobiDB-lite"/>
    </source>
</evidence>
<organism evidence="2">
    <name type="scientific">viral metagenome</name>
    <dbReference type="NCBI Taxonomy" id="1070528"/>
    <lineage>
        <taxon>unclassified sequences</taxon>
        <taxon>metagenomes</taxon>
        <taxon>organismal metagenomes</taxon>
    </lineage>
</organism>
<evidence type="ECO:0000313" key="2">
    <source>
        <dbReference type="EMBL" id="QHT92845.1"/>
    </source>
</evidence>
<protein>
    <recommendedName>
        <fullName evidence="3">Glutaredoxin domain-containing protein</fullName>
    </recommendedName>
</protein>
<dbReference type="EMBL" id="MN740194">
    <property type="protein sequence ID" value="QHT92845.1"/>
    <property type="molecule type" value="Genomic_DNA"/>
</dbReference>
<accession>A0A6C0IK30</accession>
<evidence type="ECO:0008006" key="3">
    <source>
        <dbReference type="Google" id="ProtNLM"/>
    </source>
</evidence>
<proteinExistence type="predicted"/>
<dbReference type="InterPro" id="IPR036249">
    <property type="entry name" value="Thioredoxin-like_sf"/>
</dbReference>
<reference evidence="2" key="1">
    <citation type="journal article" date="2020" name="Nature">
        <title>Giant virus diversity and host interactions through global metagenomics.</title>
        <authorList>
            <person name="Schulz F."/>
            <person name="Roux S."/>
            <person name="Paez-Espino D."/>
            <person name="Jungbluth S."/>
            <person name="Walsh D.A."/>
            <person name="Denef V.J."/>
            <person name="McMahon K.D."/>
            <person name="Konstantinidis K.T."/>
            <person name="Eloe-Fadrosh E.A."/>
            <person name="Kyrpides N.C."/>
            <person name="Woyke T."/>
        </authorList>
    </citation>
    <scope>NUCLEOTIDE SEQUENCE</scope>
    <source>
        <strain evidence="2">GVMAG-M-3300023184-89</strain>
    </source>
</reference>
<dbReference type="CDD" id="cd01659">
    <property type="entry name" value="TRX_superfamily"/>
    <property type="match status" value="1"/>
</dbReference>
<name>A0A6C0IK30_9ZZZZ</name>